<evidence type="ECO:0000256" key="2">
    <source>
        <dbReference type="ARBA" id="ARBA00004906"/>
    </source>
</evidence>
<keyword evidence="5" id="KW-0963">Cytoplasm</keyword>
<keyword evidence="5" id="KW-0863">Zinc-finger</keyword>
<keyword evidence="4 5" id="KW-0479">Metal-binding</keyword>
<dbReference type="InterPro" id="IPR039399">
    <property type="entry name" value="Deltex_C_sf"/>
</dbReference>
<dbReference type="Pfam" id="PF18102">
    <property type="entry name" value="DTC"/>
    <property type="match status" value="1"/>
</dbReference>
<evidence type="ECO:0000313" key="9">
    <source>
        <dbReference type="Proteomes" id="UP000324632"/>
    </source>
</evidence>
<dbReference type="InterPro" id="IPR039396">
    <property type="entry name" value="Deltex_C"/>
</dbReference>
<dbReference type="Proteomes" id="UP000324632">
    <property type="component" value="Chromosome 22"/>
</dbReference>
<dbReference type="GO" id="GO:0016567">
    <property type="term" value="P:protein ubiquitination"/>
    <property type="evidence" value="ECO:0007669"/>
    <property type="project" value="UniProtKB-UniRule"/>
</dbReference>
<comment type="similarity">
    <text evidence="5">Belongs to the Deltex family.</text>
</comment>
<dbReference type="AlphaFoldDB" id="A0A5A9N805"/>
<feature type="compositionally biased region" description="Polar residues" evidence="6">
    <location>
        <begin position="28"/>
        <end position="38"/>
    </location>
</feature>
<dbReference type="EMBL" id="SOYY01000022">
    <property type="protein sequence ID" value="KAA0704707.1"/>
    <property type="molecule type" value="Genomic_DNA"/>
</dbReference>
<dbReference type="GO" id="GO:0061630">
    <property type="term" value="F:ubiquitin protein ligase activity"/>
    <property type="evidence" value="ECO:0007669"/>
    <property type="project" value="UniProtKB-UniRule"/>
</dbReference>
<sequence length="174" mass="19279">MGSSQSKDKMHCSRYLKGKGPPALTDIPESNGTNNNKKGTLIKEGNQPEGQMSWTLERRSLPGHSDCDTIQIAFHFEAGIQSDRHPHPGHRYKGLDSVSYLPNNNTGVKILRLLELAFEHKMVFTVVADSSGEYCVTPADIPLKSMDRGPESLAYPDPNYLKTVTKVLKQKGIK</sequence>
<evidence type="ECO:0000256" key="1">
    <source>
        <dbReference type="ARBA" id="ARBA00000900"/>
    </source>
</evidence>
<dbReference type="PANTHER" id="PTHR12622">
    <property type="entry name" value="DELTEX-RELATED"/>
    <property type="match status" value="1"/>
</dbReference>
<dbReference type="EC" id="2.3.2.27" evidence="5"/>
<proteinExistence type="inferred from homology"/>
<dbReference type="GO" id="GO:0007219">
    <property type="term" value="P:Notch signaling pathway"/>
    <property type="evidence" value="ECO:0007669"/>
    <property type="project" value="InterPro"/>
</dbReference>
<protein>
    <recommendedName>
        <fullName evidence="5">E3 ubiquitin-protein ligase</fullName>
        <ecNumber evidence="5">2.3.2.27</ecNumber>
    </recommendedName>
</protein>
<feature type="compositionally biased region" description="Basic and acidic residues" evidence="6">
    <location>
        <begin position="1"/>
        <end position="11"/>
    </location>
</feature>
<dbReference type="GO" id="GO:0005737">
    <property type="term" value="C:cytoplasm"/>
    <property type="evidence" value="ECO:0007669"/>
    <property type="project" value="UniProtKB-SubCell"/>
</dbReference>
<feature type="domain" description="Deltex C-terminal" evidence="7">
    <location>
        <begin position="45"/>
        <end position="173"/>
    </location>
</feature>
<evidence type="ECO:0000259" key="7">
    <source>
        <dbReference type="Pfam" id="PF18102"/>
    </source>
</evidence>
<keyword evidence="9" id="KW-1185">Reference proteome</keyword>
<name>A0A5A9N805_9TELE</name>
<gene>
    <name evidence="8" type="ORF">E1301_Tti000978</name>
</gene>
<keyword evidence="3 5" id="KW-0808">Transferase</keyword>
<comment type="subcellular location">
    <subcellularLocation>
        <location evidence="5">Cytoplasm</location>
    </subcellularLocation>
</comment>
<accession>A0A5A9N805</accession>
<dbReference type="Gene3D" id="3.30.390.130">
    <property type="match status" value="1"/>
</dbReference>
<evidence type="ECO:0000256" key="4">
    <source>
        <dbReference type="ARBA" id="ARBA00022723"/>
    </source>
</evidence>
<dbReference type="UniPathway" id="UPA00143"/>
<evidence type="ECO:0000256" key="5">
    <source>
        <dbReference type="RuleBase" id="RU367105"/>
    </source>
</evidence>
<feature type="region of interest" description="Disordered" evidence="6">
    <location>
        <begin position="1"/>
        <end position="49"/>
    </location>
</feature>
<evidence type="ECO:0000256" key="6">
    <source>
        <dbReference type="SAM" id="MobiDB-lite"/>
    </source>
</evidence>
<comment type="caution">
    <text evidence="8">The sequence shown here is derived from an EMBL/GenBank/DDBJ whole genome shotgun (WGS) entry which is preliminary data.</text>
</comment>
<dbReference type="GO" id="GO:0008270">
    <property type="term" value="F:zinc ion binding"/>
    <property type="evidence" value="ECO:0007669"/>
    <property type="project" value="UniProtKB-KW"/>
</dbReference>
<dbReference type="InterPro" id="IPR039398">
    <property type="entry name" value="Deltex_fam"/>
</dbReference>
<evidence type="ECO:0000313" key="8">
    <source>
        <dbReference type="EMBL" id="KAA0704707.1"/>
    </source>
</evidence>
<evidence type="ECO:0000256" key="3">
    <source>
        <dbReference type="ARBA" id="ARBA00022679"/>
    </source>
</evidence>
<keyword evidence="5" id="KW-0862">Zinc</keyword>
<organism evidence="8 9">
    <name type="scientific">Triplophysa tibetana</name>
    <dbReference type="NCBI Taxonomy" id="1572043"/>
    <lineage>
        <taxon>Eukaryota</taxon>
        <taxon>Metazoa</taxon>
        <taxon>Chordata</taxon>
        <taxon>Craniata</taxon>
        <taxon>Vertebrata</taxon>
        <taxon>Euteleostomi</taxon>
        <taxon>Actinopterygii</taxon>
        <taxon>Neopterygii</taxon>
        <taxon>Teleostei</taxon>
        <taxon>Ostariophysi</taxon>
        <taxon>Cypriniformes</taxon>
        <taxon>Nemacheilidae</taxon>
        <taxon>Triplophysa</taxon>
    </lineage>
</organism>
<comment type="pathway">
    <text evidence="2 5">Protein modification; protein ubiquitination.</text>
</comment>
<comment type="catalytic activity">
    <reaction evidence="1 5">
        <text>S-ubiquitinyl-[E2 ubiquitin-conjugating enzyme]-L-cysteine + [acceptor protein]-L-lysine = [E2 ubiquitin-conjugating enzyme]-L-cysteine + N(6)-ubiquitinyl-[acceptor protein]-L-lysine.</text>
        <dbReference type="EC" id="2.3.2.27"/>
    </reaction>
</comment>
<reference evidence="8 9" key="1">
    <citation type="journal article" date="2019" name="Mol. Ecol. Resour.">
        <title>Chromosome-level genome assembly of Triplophysa tibetana, a fish adapted to the harsh high-altitude environment of the Tibetan Plateau.</title>
        <authorList>
            <person name="Yang X."/>
            <person name="Liu H."/>
            <person name="Ma Z."/>
            <person name="Zou Y."/>
            <person name="Zou M."/>
            <person name="Mao Y."/>
            <person name="Li X."/>
            <person name="Wang H."/>
            <person name="Chen T."/>
            <person name="Wang W."/>
            <person name="Yang R."/>
        </authorList>
    </citation>
    <scope>NUCLEOTIDE SEQUENCE [LARGE SCALE GENOMIC DNA]</scope>
    <source>
        <strain evidence="8">TTIB1903HZAU</strain>
        <tissue evidence="8">Muscle</tissue>
    </source>
</reference>